<feature type="domain" description="Methyltransferase" evidence="4">
    <location>
        <begin position="40"/>
        <end position="163"/>
    </location>
</feature>
<keyword evidence="6" id="KW-1185">Reference proteome</keyword>
<dbReference type="PANTHER" id="PTHR43464">
    <property type="entry name" value="METHYLTRANSFERASE"/>
    <property type="match status" value="1"/>
</dbReference>
<dbReference type="GO" id="GO:0008168">
    <property type="term" value="F:methyltransferase activity"/>
    <property type="evidence" value="ECO:0007669"/>
    <property type="project" value="UniProtKB-KW"/>
</dbReference>
<reference evidence="6" key="1">
    <citation type="journal article" date="2019" name="Int. J. Syst. Evol. Microbiol.">
        <title>The Global Catalogue of Microorganisms (GCM) 10K type strain sequencing project: providing services to taxonomists for standard genome sequencing and annotation.</title>
        <authorList>
            <consortium name="The Broad Institute Genomics Platform"/>
            <consortium name="The Broad Institute Genome Sequencing Center for Infectious Disease"/>
            <person name="Wu L."/>
            <person name="Ma J."/>
        </authorList>
    </citation>
    <scope>NUCLEOTIDE SEQUENCE [LARGE SCALE GENOMIC DNA]</scope>
    <source>
        <strain evidence="6">CGMCC 1.12286</strain>
    </source>
</reference>
<name>A0ABW4JMD4_9BACL</name>
<protein>
    <submittedName>
        <fullName evidence="5">Class I SAM-dependent methyltransferase</fullName>
        <ecNumber evidence="5">2.1.1.-</ecNumber>
    </submittedName>
</protein>
<organism evidence="5 6">
    <name type="scientific">Alicyclobacillus fodiniaquatilis</name>
    <dbReference type="NCBI Taxonomy" id="1661150"/>
    <lineage>
        <taxon>Bacteria</taxon>
        <taxon>Bacillati</taxon>
        <taxon>Bacillota</taxon>
        <taxon>Bacilli</taxon>
        <taxon>Bacillales</taxon>
        <taxon>Alicyclobacillaceae</taxon>
        <taxon>Alicyclobacillus</taxon>
    </lineage>
</organism>
<dbReference type="SUPFAM" id="SSF53335">
    <property type="entry name" value="S-adenosyl-L-methionine-dependent methyltransferases"/>
    <property type="match status" value="1"/>
</dbReference>
<evidence type="ECO:0000256" key="2">
    <source>
        <dbReference type="ARBA" id="ARBA00022679"/>
    </source>
</evidence>
<keyword evidence="2 5" id="KW-0808">Transferase</keyword>
<dbReference type="GO" id="GO:0032259">
    <property type="term" value="P:methylation"/>
    <property type="evidence" value="ECO:0007669"/>
    <property type="project" value="UniProtKB-KW"/>
</dbReference>
<evidence type="ECO:0000313" key="6">
    <source>
        <dbReference type="Proteomes" id="UP001597079"/>
    </source>
</evidence>
<evidence type="ECO:0000313" key="5">
    <source>
        <dbReference type="EMBL" id="MFD1677143.1"/>
    </source>
</evidence>
<dbReference type="Gene3D" id="3.40.50.150">
    <property type="entry name" value="Vaccinia Virus protein VP39"/>
    <property type="match status" value="1"/>
</dbReference>
<accession>A0ABW4JMD4</accession>
<dbReference type="Pfam" id="PF13847">
    <property type="entry name" value="Methyltransf_31"/>
    <property type="match status" value="1"/>
</dbReference>
<dbReference type="EMBL" id="JBHUCX010000086">
    <property type="protein sequence ID" value="MFD1677143.1"/>
    <property type="molecule type" value="Genomic_DNA"/>
</dbReference>
<sequence>MKTWESFYDAHASVYMQNGFSQNTLSEVDFLLEELNLPQGSNILDIGCGTGRHSVELAKRGFQITGVDISSGMLKEAENAARGAGVKVEFIQSDATRFTTSKLFDAAVSLCVGAFGMSNYNDDPEKHNASILRNIHNALKPGSPFVLTTLNAYAKIRDLIQDNVKDDKFDPISMTSISKVATDEGLEIVFKERRYTPPEITHLLQISGFEVEHIWGGTAGNWGRRKIELDEVEVMYVCRKI</sequence>
<dbReference type="Proteomes" id="UP001597079">
    <property type="component" value="Unassembled WGS sequence"/>
</dbReference>
<evidence type="ECO:0000259" key="4">
    <source>
        <dbReference type="Pfam" id="PF13847"/>
    </source>
</evidence>
<dbReference type="Gene3D" id="2.20.25.110">
    <property type="entry name" value="S-adenosyl-L-methionine-dependent methyltransferases"/>
    <property type="match status" value="1"/>
</dbReference>
<dbReference type="EC" id="2.1.1.-" evidence="5"/>
<proteinExistence type="predicted"/>
<keyword evidence="1 5" id="KW-0489">Methyltransferase</keyword>
<keyword evidence="3" id="KW-0949">S-adenosyl-L-methionine</keyword>
<comment type="caution">
    <text evidence="5">The sequence shown here is derived from an EMBL/GenBank/DDBJ whole genome shotgun (WGS) entry which is preliminary data.</text>
</comment>
<evidence type="ECO:0000256" key="1">
    <source>
        <dbReference type="ARBA" id="ARBA00022603"/>
    </source>
</evidence>
<dbReference type="InterPro" id="IPR029063">
    <property type="entry name" value="SAM-dependent_MTases_sf"/>
</dbReference>
<gene>
    <name evidence="5" type="ORF">ACFSB2_20935</name>
</gene>
<evidence type="ECO:0000256" key="3">
    <source>
        <dbReference type="ARBA" id="ARBA00022691"/>
    </source>
</evidence>
<dbReference type="InterPro" id="IPR025714">
    <property type="entry name" value="Methyltranfer_dom"/>
</dbReference>
<dbReference type="RefSeq" id="WP_377945064.1">
    <property type="nucleotide sequence ID" value="NZ_JBHUCX010000086.1"/>
</dbReference>
<dbReference type="CDD" id="cd02440">
    <property type="entry name" value="AdoMet_MTases"/>
    <property type="match status" value="1"/>
</dbReference>
<dbReference type="PANTHER" id="PTHR43464:SF19">
    <property type="entry name" value="UBIQUINONE BIOSYNTHESIS O-METHYLTRANSFERASE, MITOCHONDRIAL"/>
    <property type="match status" value="1"/>
</dbReference>